<dbReference type="OrthoDB" id="612554at2"/>
<keyword evidence="2" id="KW-1185">Reference proteome</keyword>
<gene>
    <name evidence="1" type="ORF">C7Y71_000025</name>
</gene>
<sequence length="665" mass="76388">MEYYGNRLCISARELVDSGVMSIPNYKAMASRGRIDVVRRGGGAAGQYALVAVESLPRDYRAKVQALYPNGDLTHLKGWVCSNYEVDQAAVAFFHSREQAGLDLPPEKIKEYVVNASVLNCCIRLYERAATAQKLFGGKYNWEQMAKAIEALREEYGHTLPASTLRFRKKVNEYKRNGYGCLISGKFGNQCARKVDYRTERLILGLAVLPNKPFNTNIAEMYNMFVCGELDVYDPKTGELLNPDDFTDKKTGEPLALSESTITNYLNKPANKTLIEHSLMSWTTFMHEQMPHVHRHGGSFSLSQITMDDVDLTRKLKDTKQRVHAYYAYDVVSQCVVGASYARKKDEGLVVDCFRDMFRLIEKQGWGMPAGIEVENHLMTQYKDGFLQAGVAFPFVHFCAPQNSQEKYAEPLNGAKKRSVIHKNHEGIGRFYGKGKWRQEYKKVSDETNELYEDKEYFSWDQLVAEDRRDSYEWNHQLHPNQKKFPGMTRWDVLCERINPTLQPLDKLTLARYIGERVETSIRRNSTVRVAHEDWWLSDTSVLEKLRPNDYQVTAYYMPDEEGKPSEVYIFQGDKYIDQVEKVQTYNRVMAEQTEEDTVNYIEQRKKIAKFSKYVKENAIDELGVIKPSVAPVMQTEAVALPPQQTEQELLYVPVDVESKALADM</sequence>
<evidence type="ECO:0000313" key="2">
    <source>
        <dbReference type="Proteomes" id="UP000249375"/>
    </source>
</evidence>
<accession>A0A5P8E3E5</accession>
<dbReference type="GO" id="GO:0003676">
    <property type="term" value="F:nucleic acid binding"/>
    <property type="evidence" value="ECO:0007669"/>
    <property type="project" value="InterPro"/>
</dbReference>
<name>A0A5P8E3E5_9BACT</name>
<dbReference type="InterPro" id="IPR036397">
    <property type="entry name" value="RNaseH_sf"/>
</dbReference>
<dbReference type="Proteomes" id="UP000249375">
    <property type="component" value="Chromosome"/>
</dbReference>
<dbReference type="RefSeq" id="WP_151908859.1">
    <property type="nucleotide sequence ID" value="NZ_CP033459.1"/>
</dbReference>
<dbReference type="KEGG" id="alq:C7Y71_000025"/>
<evidence type="ECO:0008006" key="3">
    <source>
        <dbReference type="Google" id="ProtNLM"/>
    </source>
</evidence>
<dbReference type="InterPro" id="IPR012337">
    <property type="entry name" value="RNaseH-like_sf"/>
</dbReference>
<dbReference type="EMBL" id="CP033459">
    <property type="protein sequence ID" value="QFQ11547.1"/>
    <property type="molecule type" value="Genomic_DNA"/>
</dbReference>
<dbReference type="SUPFAM" id="SSF53098">
    <property type="entry name" value="Ribonuclease H-like"/>
    <property type="match status" value="1"/>
</dbReference>
<reference evidence="1 2" key="1">
    <citation type="submission" date="2018-11" db="EMBL/GenBank/DDBJ databases">
        <authorList>
            <person name="Na S.W."/>
            <person name="Baik M."/>
        </authorList>
    </citation>
    <scope>NUCLEOTIDE SEQUENCE [LARGE SCALE GENOMIC DNA]</scope>
    <source>
        <strain evidence="1 2">E39</strain>
    </source>
</reference>
<dbReference type="Gene3D" id="3.30.420.10">
    <property type="entry name" value="Ribonuclease H-like superfamily/Ribonuclease H"/>
    <property type="match status" value="1"/>
</dbReference>
<organism evidence="1 2">
    <name type="scientific">Pseudoprevotella muciniphila</name>
    <dbReference type="NCBI Taxonomy" id="2133944"/>
    <lineage>
        <taxon>Bacteria</taxon>
        <taxon>Pseudomonadati</taxon>
        <taxon>Bacteroidota</taxon>
        <taxon>Bacteroidia</taxon>
        <taxon>Bacteroidales</taxon>
        <taxon>Prevotellaceae</taxon>
        <taxon>Pseudoprevotella</taxon>
    </lineage>
</organism>
<dbReference type="AlphaFoldDB" id="A0A5P8E3E5"/>
<proteinExistence type="predicted"/>
<protein>
    <recommendedName>
        <fullName evidence="3">Transposase-like Mu C-terminal domain-containing protein</fullName>
    </recommendedName>
</protein>
<evidence type="ECO:0000313" key="1">
    <source>
        <dbReference type="EMBL" id="QFQ11547.1"/>
    </source>
</evidence>